<proteinExistence type="predicted"/>
<dbReference type="OrthoDB" id="3938057at2759"/>
<evidence type="ECO:0000313" key="3">
    <source>
        <dbReference type="Proteomes" id="UP000800200"/>
    </source>
</evidence>
<dbReference type="Proteomes" id="UP000800200">
    <property type="component" value="Unassembled WGS sequence"/>
</dbReference>
<reference evidence="2" key="1">
    <citation type="journal article" date="2020" name="Stud. Mycol.">
        <title>101 Dothideomycetes genomes: a test case for predicting lifestyles and emergence of pathogens.</title>
        <authorList>
            <person name="Haridas S."/>
            <person name="Albert R."/>
            <person name="Binder M."/>
            <person name="Bloem J."/>
            <person name="Labutti K."/>
            <person name="Salamov A."/>
            <person name="Andreopoulos B."/>
            <person name="Baker S."/>
            <person name="Barry K."/>
            <person name="Bills G."/>
            <person name="Bluhm B."/>
            <person name="Cannon C."/>
            <person name="Castanera R."/>
            <person name="Culley D."/>
            <person name="Daum C."/>
            <person name="Ezra D."/>
            <person name="Gonzalez J."/>
            <person name="Henrissat B."/>
            <person name="Kuo A."/>
            <person name="Liang C."/>
            <person name="Lipzen A."/>
            <person name="Lutzoni F."/>
            <person name="Magnuson J."/>
            <person name="Mondo S."/>
            <person name="Nolan M."/>
            <person name="Ohm R."/>
            <person name="Pangilinan J."/>
            <person name="Park H.-J."/>
            <person name="Ramirez L."/>
            <person name="Alfaro M."/>
            <person name="Sun H."/>
            <person name="Tritt A."/>
            <person name="Yoshinaga Y."/>
            <person name="Zwiers L.-H."/>
            <person name="Turgeon B."/>
            <person name="Goodwin S."/>
            <person name="Spatafora J."/>
            <person name="Crous P."/>
            <person name="Grigoriev I."/>
        </authorList>
    </citation>
    <scope>NUCLEOTIDE SEQUENCE</scope>
    <source>
        <strain evidence="2">CBS 207.26</strain>
    </source>
</reference>
<gene>
    <name evidence="2" type="ORF">K469DRAFT_125584</name>
</gene>
<feature type="non-terminal residue" evidence="2">
    <location>
        <position position="1"/>
    </location>
</feature>
<evidence type="ECO:0000256" key="1">
    <source>
        <dbReference type="SAM" id="MobiDB-lite"/>
    </source>
</evidence>
<feature type="compositionally biased region" description="Polar residues" evidence="1">
    <location>
        <begin position="124"/>
        <end position="134"/>
    </location>
</feature>
<feature type="region of interest" description="Disordered" evidence="1">
    <location>
        <begin position="119"/>
        <end position="138"/>
    </location>
</feature>
<organism evidence="2 3">
    <name type="scientific">Zopfia rhizophila CBS 207.26</name>
    <dbReference type="NCBI Taxonomy" id="1314779"/>
    <lineage>
        <taxon>Eukaryota</taxon>
        <taxon>Fungi</taxon>
        <taxon>Dikarya</taxon>
        <taxon>Ascomycota</taxon>
        <taxon>Pezizomycotina</taxon>
        <taxon>Dothideomycetes</taxon>
        <taxon>Dothideomycetes incertae sedis</taxon>
        <taxon>Zopfiaceae</taxon>
        <taxon>Zopfia</taxon>
    </lineage>
</organism>
<accession>A0A6A6E5K4</accession>
<dbReference type="EMBL" id="ML994628">
    <property type="protein sequence ID" value="KAF2187201.1"/>
    <property type="molecule type" value="Genomic_DNA"/>
</dbReference>
<dbReference type="AlphaFoldDB" id="A0A6A6E5K4"/>
<sequence length="180" mass="19619">LRYWRPHTLSSTAKRPITLQPPNRSFTHLPSTNYTLTLFVTHLAYLTQAATCNLLLSFLIPNITPLFHLTLPPKHTPSSTTNGQHPHPAPAYQLIPIWHPLHPPPPQPNLISPVLESATMPKGSGNTAQNSTARGGSKMFSEDNVVVPLMATGITSISHQQYNMMSALDGSKTADSSNIS</sequence>
<keyword evidence="3" id="KW-1185">Reference proteome</keyword>
<name>A0A6A6E5K4_9PEZI</name>
<evidence type="ECO:0000313" key="2">
    <source>
        <dbReference type="EMBL" id="KAF2187201.1"/>
    </source>
</evidence>
<protein>
    <submittedName>
        <fullName evidence="2">Uncharacterized protein</fullName>
    </submittedName>
</protein>